<name>A0AAN5BWK9_ASPOZ</name>
<feature type="domain" description="Ketosynthase family 3 (KS3)" evidence="4">
    <location>
        <begin position="1"/>
        <end position="173"/>
    </location>
</feature>
<dbReference type="InterPro" id="IPR050091">
    <property type="entry name" value="PKS_NRPS_Biosynth_Enz"/>
</dbReference>
<proteinExistence type="predicted"/>
<dbReference type="InterPro" id="IPR014031">
    <property type="entry name" value="Ketoacyl_synth_C"/>
</dbReference>
<evidence type="ECO:0000256" key="3">
    <source>
        <dbReference type="ARBA" id="ARBA00022679"/>
    </source>
</evidence>
<dbReference type="Pfam" id="PF02801">
    <property type="entry name" value="Ketoacyl-synt_C"/>
    <property type="match status" value="1"/>
</dbReference>
<dbReference type="SUPFAM" id="SSF53901">
    <property type="entry name" value="Thiolase-like"/>
    <property type="match status" value="1"/>
</dbReference>
<dbReference type="Pfam" id="PF16197">
    <property type="entry name" value="KAsynt_C_assoc"/>
    <property type="match status" value="1"/>
</dbReference>
<evidence type="ECO:0000259" key="4">
    <source>
        <dbReference type="PROSITE" id="PS52004"/>
    </source>
</evidence>
<dbReference type="PANTHER" id="PTHR43775">
    <property type="entry name" value="FATTY ACID SYNTHASE"/>
    <property type="match status" value="1"/>
</dbReference>
<dbReference type="InterPro" id="IPR032821">
    <property type="entry name" value="PKS_assoc"/>
</dbReference>
<dbReference type="PANTHER" id="PTHR43775:SF29">
    <property type="entry name" value="ASPERFURANONE POLYKETIDE SYNTHASE AFOG-RELATED"/>
    <property type="match status" value="1"/>
</dbReference>
<evidence type="ECO:0000256" key="1">
    <source>
        <dbReference type="ARBA" id="ARBA00022450"/>
    </source>
</evidence>
<dbReference type="AlphaFoldDB" id="A0AAN5BWK9"/>
<dbReference type="SMART" id="SM00825">
    <property type="entry name" value="PKS_KS"/>
    <property type="match status" value="1"/>
</dbReference>
<dbReference type="EMBL" id="BSYA01000040">
    <property type="protein sequence ID" value="GMG28010.1"/>
    <property type="molecule type" value="Genomic_DNA"/>
</dbReference>
<dbReference type="InterPro" id="IPR016035">
    <property type="entry name" value="Acyl_Trfase/lysoPLipase"/>
</dbReference>
<dbReference type="SUPFAM" id="SSF52151">
    <property type="entry name" value="FabD/lysophospholipase-like"/>
    <property type="match status" value="1"/>
</dbReference>
<gene>
    <name evidence="5" type="ORF">Aory04_000452400</name>
</gene>
<evidence type="ECO:0000313" key="6">
    <source>
        <dbReference type="Proteomes" id="UP001165205"/>
    </source>
</evidence>
<organism evidence="5 6">
    <name type="scientific">Aspergillus oryzae</name>
    <name type="common">Yellow koji mold</name>
    <dbReference type="NCBI Taxonomy" id="5062"/>
    <lineage>
        <taxon>Eukaryota</taxon>
        <taxon>Fungi</taxon>
        <taxon>Dikarya</taxon>
        <taxon>Ascomycota</taxon>
        <taxon>Pezizomycotina</taxon>
        <taxon>Eurotiomycetes</taxon>
        <taxon>Eurotiomycetidae</taxon>
        <taxon>Eurotiales</taxon>
        <taxon>Aspergillaceae</taxon>
        <taxon>Aspergillus</taxon>
        <taxon>Aspergillus subgen. Circumdati</taxon>
    </lineage>
</organism>
<dbReference type="Proteomes" id="UP001165205">
    <property type="component" value="Unassembled WGS sequence"/>
</dbReference>
<dbReference type="Gene3D" id="3.40.47.10">
    <property type="match status" value="1"/>
</dbReference>
<dbReference type="Gene3D" id="3.40.366.10">
    <property type="entry name" value="Malonyl-Coenzyme A Acyl Carrier Protein, domain 2"/>
    <property type="match status" value="1"/>
</dbReference>
<evidence type="ECO:0000256" key="2">
    <source>
        <dbReference type="ARBA" id="ARBA00022553"/>
    </source>
</evidence>
<dbReference type="GO" id="GO:0004312">
    <property type="term" value="F:fatty acid synthase activity"/>
    <property type="evidence" value="ECO:0007669"/>
    <property type="project" value="TreeGrafter"/>
</dbReference>
<dbReference type="InterPro" id="IPR020841">
    <property type="entry name" value="PKS_Beta-ketoAc_synthase_dom"/>
</dbReference>
<sequence>MALQQQLILDTYNKADLDLSLTRYVEAHGTGMLGLPLLLRVVRIILLDRKPVMFKVSLFEQEQQWEILLKLGQLDLFSETIGLVTIPGSVKSTIGHLEGASGVAGVIKTVIALEKGIIPQNTDFQQLNPRIDDAYLRIKVGDKQVPWPTDGLRRASVSSFGFGGSNGHIVLDDAYHSLQASNFQANHNTTVHTSNGLPKEETASPRLFVLSSTDEDGFSRLKDVWRSFFSSLEIATTEKQRFLNNLAYTLSLRRTHHSWRTFAVVHPNDDWSHVVDGLVGPQQTIASPNLAFIFTGLLDAYPVFRDSIQQAGSYIQTLGCRWDLMGKREITTFPVIGDISSPITEELQKPELESNVNNTEYSQMLCTALQIALVDLLHHTGIVPEAVVGHSSGEIAAAYDNPCDPLLWRDTS</sequence>
<dbReference type="InterPro" id="IPR016039">
    <property type="entry name" value="Thiolase-like"/>
</dbReference>
<accession>A0AAN5BWK9</accession>
<dbReference type="GO" id="GO:0044550">
    <property type="term" value="P:secondary metabolite biosynthetic process"/>
    <property type="evidence" value="ECO:0007669"/>
    <property type="project" value="TreeGrafter"/>
</dbReference>
<keyword evidence="1" id="KW-0596">Phosphopantetheine</keyword>
<keyword evidence="2" id="KW-0597">Phosphoprotein</keyword>
<dbReference type="InterPro" id="IPR014043">
    <property type="entry name" value="Acyl_transferase_dom"/>
</dbReference>
<evidence type="ECO:0000313" key="5">
    <source>
        <dbReference type="EMBL" id="GMG28010.1"/>
    </source>
</evidence>
<dbReference type="PROSITE" id="PS52004">
    <property type="entry name" value="KS3_2"/>
    <property type="match status" value="1"/>
</dbReference>
<dbReference type="InterPro" id="IPR001227">
    <property type="entry name" value="Ac_transferase_dom_sf"/>
</dbReference>
<protein>
    <submittedName>
        <fullName evidence="5">Unnamed protein product</fullName>
    </submittedName>
</protein>
<keyword evidence="3" id="KW-0808">Transferase</keyword>
<comment type="caution">
    <text evidence="5">The sequence shown here is derived from an EMBL/GenBank/DDBJ whole genome shotgun (WGS) entry which is preliminary data.</text>
</comment>
<dbReference type="Pfam" id="PF00698">
    <property type="entry name" value="Acyl_transf_1"/>
    <property type="match status" value="1"/>
</dbReference>
<dbReference type="GO" id="GO:0006633">
    <property type="term" value="P:fatty acid biosynthetic process"/>
    <property type="evidence" value="ECO:0007669"/>
    <property type="project" value="TreeGrafter"/>
</dbReference>
<reference evidence="5" key="1">
    <citation type="submission" date="2023-04" db="EMBL/GenBank/DDBJ databases">
        <title>Aspergillus oryzae NBRC 4228.</title>
        <authorList>
            <person name="Ichikawa N."/>
            <person name="Sato H."/>
            <person name="Tonouchi N."/>
        </authorList>
    </citation>
    <scope>NUCLEOTIDE SEQUENCE</scope>
    <source>
        <strain evidence="5">NBRC 4228</strain>
    </source>
</reference>